<protein>
    <submittedName>
        <fullName evidence="2">Uncharacterized protein</fullName>
    </submittedName>
</protein>
<name>A0A0B1PEM3_UNCNE</name>
<dbReference type="AlphaFoldDB" id="A0A0B1PEM3"/>
<sequence length="93" mass="10446">MLRPAKSKSSPSYGAGVNAQYALYVWDSQEDSHNPSLQDLPFITAGLNRLRFYITFPYPTGRQPLRPANKVKSNSSTSQTMAITDKRPFVRLP</sequence>
<feature type="compositionally biased region" description="Polar residues" evidence="1">
    <location>
        <begin position="71"/>
        <end position="82"/>
    </location>
</feature>
<comment type="caution">
    <text evidence="2">The sequence shown here is derived from an EMBL/GenBank/DDBJ whole genome shotgun (WGS) entry which is preliminary data.</text>
</comment>
<feature type="region of interest" description="Disordered" evidence="1">
    <location>
        <begin position="64"/>
        <end position="93"/>
    </location>
</feature>
<proteinExistence type="predicted"/>
<feature type="compositionally biased region" description="Basic and acidic residues" evidence="1">
    <location>
        <begin position="84"/>
        <end position="93"/>
    </location>
</feature>
<accession>A0A0B1PEM3</accession>
<dbReference type="Proteomes" id="UP000030854">
    <property type="component" value="Unassembled WGS sequence"/>
</dbReference>
<evidence type="ECO:0000313" key="2">
    <source>
        <dbReference type="EMBL" id="KHJ35346.1"/>
    </source>
</evidence>
<evidence type="ECO:0000256" key="1">
    <source>
        <dbReference type="SAM" id="MobiDB-lite"/>
    </source>
</evidence>
<dbReference type="EMBL" id="JNVN01000430">
    <property type="protein sequence ID" value="KHJ35346.1"/>
    <property type="molecule type" value="Genomic_DNA"/>
</dbReference>
<evidence type="ECO:0000313" key="3">
    <source>
        <dbReference type="Proteomes" id="UP000030854"/>
    </source>
</evidence>
<dbReference type="HOGENOM" id="CLU_2401314_0_0_1"/>
<keyword evidence="3" id="KW-1185">Reference proteome</keyword>
<reference evidence="2 3" key="1">
    <citation type="journal article" date="2014" name="BMC Genomics">
        <title>Adaptive genomic structural variation in the grape powdery mildew pathogen, Erysiphe necator.</title>
        <authorList>
            <person name="Jones L."/>
            <person name="Riaz S."/>
            <person name="Morales-Cruz A."/>
            <person name="Amrine K.C."/>
            <person name="McGuire B."/>
            <person name="Gubler W.D."/>
            <person name="Walker M.A."/>
            <person name="Cantu D."/>
        </authorList>
    </citation>
    <scope>NUCLEOTIDE SEQUENCE [LARGE SCALE GENOMIC DNA]</scope>
    <source>
        <strain evidence="3">c</strain>
    </source>
</reference>
<gene>
    <name evidence="2" type="ORF">EV44_g3859</name>
</gene>
<organism evidence="2 3">
    <name type="scientific">Uncinula necator</name>
    <name type="common">Grape powdery mildew</name>
    <dbReference type="NCBI Taxonomy" id="52586"/>
    <lineage>
        <taxon>Eukaryota</taxon>
        <taxon>Fungi</taxon>
        <taxon>Dikarya</taxon>
        <taxon>Ascomycota</taxon>
        <taxon>Pezizomycotina</taxon>
        <taxon>Leotiomycetes</taxon>
        <taxon>Erysiphales</taxon>
        <taxon>Erysiphaceae</taxon>
        <taxon>Erysiphe</taxon>
    </lineage>
</organism>